<evidence type="ECO:0000313" key="2">
    <source>
        <dbReference type="EMBL" id="GGY03855.1"/>
    </source>
</evidence>
<protein>
    <recommendedName>
        <fullName evidence="4">3TM holin</fullName>
    </recommendedName>
</protein>
<accession>A0A918NXC0</accession>
<reference evidence="2" key="2">
    <citation type="submission" date="2020-09" db="EMBL/GenBank/DDBJ databases">
        <authorList>
            <person name="Sun Q."/>
            <person name="Kim S."/>
        </authorList>
    </citation>
    <scope>NUCLEOTIDE SEQUENCE</scope>
    <source>
        <strain evidence="2">KCTC 32182</strain>
    </source>
</reference>
<keyword evidence="1" id="KW-0812">Transmembrane</keyword>
<evidence type="ECO:0008006" key="4">
    <source>
        <dbReference type="Google" id="ProtNLM"/>
    </source>
</evidence>
<proteinExistence type="predicted"/>
<reference evidence="2" key="1">
    <citation type="journal article" date="2014" name="Int. J. Syst. Evol. Microbiol.">
        <title>Complete genome sequence of Corynebacterium casei LMG S-19264T (=DSM 44701T), isolated from a smear-ripened cheese.</title>
        <authorList>
            <consortium name="US DOE Joint Genome Institute (JGI-PGF)"/>
            <person name="Walter F."/>
            <person name="Albersmeier A."/>
            <person name="Kalinowski J."/>
            <person name="Ruckert C."/>
        </authorList>
    </citation>
    <scope>NUCLEOTIDE SEQUENCE</scope>
    <source>
        <strain evidence="2">KCTC 32182</strain>
    </source>
</reference>
<organism evidence="2 3">
    <name type="scientific">Paludibacterium paludis</name>
    <dbReference type="NCBI Taxonomy" id="1225769"/>
    <lineage>
        <taxon>Bacteria</taxon>
        <taxon>Pseudomonadati</taxon>
        <taxon>Pseudomonadota</taxon>
        <taxon>Betaproteobacteria</taxon>
        <taxon>Neisseriales</taxon>
        <taxon>Chromobacteriaceae</taxon>
        <taxon>Paludibacterium</taxon>
    </lineage>
</organism>
<dbReference type="Proteomes" id="UP000645257">
    <property type="component" value="Unassembled WGS sequence"/>
</dbReference>
<keyword evidence="3" id="KW-1185">Reference proteome</keyword>
<comment type="caution">
    <text evidence="2">The sequence shown here is derived from an EMBL/GenBank/DDBJ whole genome shotgun (WGS) entry which is preliminary data.</text>
</comment>
<keyword evidence="1" id="KW-0472">Membrane</keyword>
<gene>
    <name evidence="2" type="ORF">GCM10011289_02750</name>
</gene>
<dbReference type="RefSeq" id="WP_189530355.1">
    <property type="nucleotide sequence ID" value="NZ_BMYX01000001.1"/>
</dbReference>
<feature type="transmembrane region" description="Helical" evidence="1">
    <location>
        <begin position="6"/>
        <end position="23"/>
    </location>
</feature>
<feature type="transmembrane region" description="Helical" evidence="1">
    <location>
        <begin position="59"/>
        <end position="77"/>
    </location>
</feature>
<evidence type="ECO:0000313" key="3">
    <source>
        <dbReference type="Proteomes" id="UP000645257"/>
    </source>
</evidence>
<name>A0A918NXC0_9NEIS</name>
<keyword evidence="1" id="KW-1133">Transmembrane helix</keyword>
<dbReference type="Pfam" id="PF05449">
    <property type="entry name" value="Phage_holin_3_7"/>
    <property type="match status" value="1"/>
</dbReference>
<evidence type="ECO:0000256" key="1">
    <source>
        <dbReference type="SAM" id="Phobius"/>
    </source>
</evidence>
<sequence length="106" mass="11779">MNTVLMLDALICGAICARLILYRRRGADHRPLASAIAYLLIVAAGVIPLRALFGLPHPVSVAQLILNAVLCLAVFSVRGNVVDLFRCSDAFAESRWMRILRRKSWF</sequence>
<dbReference type="EMBL" id="BMYX01000001">
    <property type="protein sequence ID" value="GGY03855.1"/>
    <property type="molecule type" value="Genomic_DNA"/>
</dbReference>
<dbReference type="InterPro" id="IPR008473">
    <property type="entry name" value="Phage_holin_3_7"/>
</dbReference>
<feature type="transmembrane region" description="Helical" evidence="1">
    <location>
        <begin position="35"/>
        <end position="53"/>
    </location>
</feature>
<dbReference type="AlphaFoldDB" id="A0A918NXC0"/>